<evidence type="ECO:0000256" key="6">
    <source>
        <dbReference type="ARBA" id="ARBA00022622"/>
    </source>
</evidence>
<evidence type="ECO:0000256" key="17">
    <source>
        <dbReference type="ARBA" id="ARBA00023157"/>
    </source>
</evidence>
<proteinExistence type="inferred from homology"/>
<comment type="similarity">
    <text evidence="4 23">Belongs to the peptidase M1 family.</text>
</comment>
<keyword evidence="16 23" id="KW-0472">Membrane</keyword>
<feature type="binding site" evidence="21">
    <location>
        <position position="417"/>
    </location>
    <ligand>
        <name>Zn(2+)</name>
        <dbReference type="ChEBI" id="CHEBI:29105"/>
        <note>catalytic</note>
    </ligand>
</feature>
<dbReference type="Gene3D" id="1.10.390.10">
    <property type="entry name" value="Neutral Protease Domain 2"/>
    <property type="match status" value="1"/>
</dbReference>
<evidence type="ECO:0000256" key="23">
    <source>
        <dbReference type="RuleBase" id="RU364040"/>
    </source>
</evidence>
<keyword evidence="14 23" id="KW-1133">Transmembrane helix</keyword>
<keyword evidence="8 23" id="KW-0812">Transmembrane</keyword>
<evidence type="ECO:0000259" key="24">
    <source>
        <dbReference type="Pfam" id="PF01433"/>
    </source>
</evidence>
<keyword evidence="28" id="KW-1185">Reference proteome</keyword>
<comment type="subcellular location">
    <subcellularLocation>
        <location evidence="3">Cell membrane</location>
        <topology evidence="3">Lipid-anchor</topology>
        <topology evidence="3">GPI-anchor</topology>
    </subcellularLocation>
    <subcellularLocation>
        <location evidence="2">Membrane</location>
        <topology evidence="2">Single-pass type II membrane protein</topology>
    </subcellularLocation>
</comment>
<keyword evidence="23" id="KW-0031">Aminopeptidase</keyword>
<keyword evidence="19" id="KW-0449">Lipoprotein</keyword>
<evidence type="ECO:0000256" key="22">
    <source>
        <dbReference type="PIRSR" id="PIRSR634016-4"/>
    </source>
</evidence>
<comment type="catalytic activity">
    <reaction evidence="1">
        <text>Release of an N-terminal amino acid, Xaa-|-Yaa- from a peptide, amide or arylamide. Xaa is preferably Ala, but may be most amino acids including Pro (slow action). When a terminal hydrophobic residue is followed by a prolyl residue, the two may be released as an intact Xaa-Pro dipeptide.</text>
        <dbReference type="EC" id="3.4.11.2"/>
    </reaction>
</comment>
<dbReference type="GO" id="GO:0070006">
    <property type="term" value="F:metalloaminopeptidase activity"/>
    <property type="evidence" value="ECO:0007669"/>
    <property type="project" value="TreeGrafter"/>
</dbReference>
<dbReference type="InterPro" id="IPR024571">
    <property type="entry name" value="ERAP1-like_C_dom"/>
</dbReference>
<comment type="cofactor">
    <cofactor evidence="21 23">
        <name>Zn(2+)</name>
        <dbReference type="ChEBI" id="CHEBI:29105"/>
    </cofactor>
    <text evidence="21 23">Binds 1 zinc ion per subunit.</text>
</comment>
<evidence type="ECO:0000259" key="25">
    <source>
        <dbReference type="Pfam" id="PF11838"/>
    </source>
</evidence>
<feature type="binding site" evidence="21">
    <location>
        <position position="436"/>
    </location>
    <ligand>
        <name>Zn(2+)</name>
        <dbReference type="ChEBI" id="CHEBI:29105"/>
        <note>catalytic</note>
    </ligand>
</feature>
<feature type="domain" description="Peptidase M1 membrane alanine aminopeptidase" evidence="24">
    <location>
        <begin position="341"/>
        <end position="564"/>
    </location>
</feature>
<dbReference type="GO" id="GO:0098552">
    <property type="term" value="C:side of membrane"/>
    <property type="evidence" value="ECO:0007669"/>
    <property type="project" value="UniProtKB-KW"/>
</dbReference>
<evidence type="ECO:0000256" key="2">
    <source>
        <dbReference type="ARBA" id="ARBA00004606"/>
    </source>
</evidence>
<dbReference type="FunFam" id="1.25.50.20:FF:000001">
    <property type="entry name" value="Aminopeptidase"/>
    <property type="match status" value="1"/>
</dbReference>
<dbReference type="SUPFAM" id="SSF55486">
    <property type="entry name" value="Metalloproteases ('zincins'), catalytic domain"/>
    <property type="match status" value="1"/>
</dbReference>
<dbReference type="GO" id="GO:0016285">
    <property type="term" value="F:alanyl aminopeptidase activity"/>
    <property type="evidence" value="ECO:0007669"/>
    <property type="project" value="UniProtKB-EC"/>
</dbReference>
<sequence>MTQGREPLTIMDGNLQTDFSTKTKRGVYLSKGLAFVIFVIFALALVATAFIVYNFAACPRTDQLANVTKFELTNCEQSKLLVIPLSTENSKIVVESTTSHVESTTKDDENAVTDVRLPTNIRPDRYYIKLTPYIFEGNFTFDGEISIIITVKNKTNKITFHGVELTFHRIELYKKEDGKEIKIIRKTEDVPRQFHIITTAESLIAGQQYVLNISYTGILNDNLHGFYRSSYEEKKVKRWIAVTQFQATDARRAFPCWDEPALKARFTISIARPSNMTSVSNMNIIGKEAHDTLKDYIWDHYAESLPMSTYLVAFAVTDFGNMSDNNFSVWARKEALPSAAYALDIGPKILKFLEEYYKIKFPLPKIDMIALPDFKAGAMENWGLLTFREIAMLYDNGVSPTTAKARVASVVAHEIAHQWFGNLVTPAWWSDIWLNEGFASYVEYVAVDAVEKSWKLMEIFILNEVQSVFKLDALTSSHQISVEVSNPEEIGAIFDKISYGKGSAILRMMNHFLTDDVFNAGITDYLNAKKYGDAEQRDLWSALTNVAREKNAFDADVGVVMDSWTLQTGFPVLTITRDYKKGSITFKQERFVLINDTLNENNSSVWWIPVSYTTASEKDFKSTRPKLWLRGERSIIVDNISISENDWFIANIQQTGFFRINYDQRNWQLLIKVLNNPSRFEEIHPINRAQIIDDAMNLALSGRLDYKTALDISSYLFHERSYVPWKAGLVALGYIDTMLSKGAYYLEYKSYVLRLLSGAVQDLGWEVAMNESVVRAQQRADLLSTACHLQHVECLEHAVRLYTNWMLTPNPDAYNEIHADIRSTVYCVGVQAGGAREWRFAWDRFLMASAPSERELLLSVLGCTRAPYLLYRYLDLSLRNDSGIRKQDTVKVFSAVASSSIGEPIAFNFVRANWQRLKE</sequence>
<feature type="domain" description="Aminopeptidase N-like N-terminal" evidence="26">
    <location>
        <begin position="123"/>
        <end position="311"/>
    </location>
</feature>
<dbReference type="AlphaFoldDB" id="A0AAU9V6N4"/>
<dbReference type="CDD" id="cd09601">
    <property type="entry name" value="M1_APN-Q_like"/>
    <property type="match status" value="1"/>
</dbReference>
<keyword evidence="10" id="KW-0732">Signal</keyword>
<evidence type="ECO:0000256" key="7">
    <source>
        <dbReference type="ARBA" id="ARBA00022670"/>
    </source>
</evidence>
<evidence type="ECO:0000256" key="1">
    <source>
        <dbReference type="ARBA" id="ARBA00000098"/>
    </source>
</evidence>
<reference evidence="27" key="1">
    <citation type="submission" date="2022-03" db="EMBL/GenBank/DDBJ databases">
        <authorList>
            <person name="Tunstrom K."/>
        </authorList>
    </citation>
    <scope>NUCLEOTIDE SEQUENCE</scope>
</reference>
<keyword evidence="13" id="KW-0735">Signal-anchor</keyword>
<dbReference type="GO" id="GO:0008270">
    <property type="term" value="F:zinc ion binding"/>
    <property type="evidence" value="ECO:0007669"/>
    <property type="project" value="UniProtKB-UniRule"/>
</dbReference>
<evidence type="ECO:0000256" key="5">
    <source>
        <dbReference type="ARBA" id="ARBA00022475"/>
    </source>
</evidence>
<dbReference type="InterPro" id="IPR027268">
    <property type="entry name" value="Peptidase_M4/M1_CTD_sf"/>
</dbReference>
<dbReference type="FunFam" id="2.60.40.1910:FF:000008">
    <property type="entry name" value="Aminopeptidase"/>
    <property type="match status" value="1"/>
</dbReference>
<dbReference type="PANTHER" id="PTHR11533:SF294">
    <property type="entry name" value="THYROTROPIN-RELEASING HORMONE-DEGRADING ECTOENZYME"/>
    <property type="match status" value="1"/>
</dbReference>
<evidence type="ECO:0000256" key="15">
    <source>
        <dbReference type="ARBA" id="ARBA00023049"/>
    </source>
</evidence>
<organism evidence="27 28">
    <name type="scientific">Euphydryas editha</name>
    <name type="common">Edith's checkerspot</name>
    <dbReference type="NCBI Taxonomy" id="104508"/>
    <lineage>
        <taxon>Eukaryota</taxon>
        <taxon>Metazoa</taxon>
        <taxon>Ecdysozoa</taxon>
        <taxon>Arthropoda</taxon>
        <taxon>Hexapoda</taxon>
        <taxon>Insecta</taxon>
        <taxon>Pterygota</taxon>
        <taxon>Neoptera</taxon>
        <taxon>Endopterygota</taxon>
        <taxon>Lepidoptera</taxon>
        <taxon>Glossata</taxon>
        <taxon>Ditrysia</taxon>
        <taxon>Papilionoidea</taxon>
        <taxon>Nymphalidae</taxon>
        <taxon>Nymphalinae</taxon>
        <taxon>Euphydryas</taxon>
    </lineage>
</organism>
<evidence type="ECO:0000256" key="14">
    <source>
        <dbReference type="ARBA" id="ARBA00022989"/>
    </source>
</evidence>
<evidence type="ECO:0000313" key="28">
    <source>
        <dbReference type="Proteomes" id="UP001153954"/>
    </source>
</evidence>
<keyword evidence="17" id="KW-1015">Disulfide bond</keyword>
<evidence type="ECO:0000256" key="8">
    <source>
        <dbReference type="ARBA" id="ARBA00022692"/>
    </source>
</evidence>
<dbReference type="InterPro" id="IPR042097">
    <property type="entry name" value="Aminopeptidase_N-like_N_sf"/>
</dbReference>
<feature type="site" description="Transition state stabilizer" evidence="22">
    <location>
        <position position="499"/>
    </location>
</feature>
<dbReference type="Gene3D" id="2.60.40.1730">
    <property type="entry name" value="tricorn interacting facor f3 domain"/>
    <property type="match status" value="1"/>
</dbReference>
<evidence type="ECO:0000259" key="26">
    <source>
        <dbReference type="Pfam" id="PF17900"/>
    </source>
</evidence>
<evidence type="ECO:0000256" key="3">
    <source>
        <dbReference type="ARBA" id="ARBA00004609"/>
    </source>
</evidence>
<dbReference type="GO" id="GO:0043171">
    <property type="term" value="P:peptide catabolic process"/>
    <property type="evidence" value="ECO:0007669"/>
    <property type="project" value="TreeGrafter"/>
</dbReference>
<dbReference type="GO" id="GO:0005737">
    <property type="term" value="C:cytoplasm"/>
    <property type="evidence" value="ECO:0007669"/>
    <property type="project" value="TreeGrafter"/>
</dbReference>
<name>A0AAU9V6N4_EUPED</name>
<dbReference type="InterPro" id="IPR045357">
    <property type="entry name" value="Aminopeptidase_N-like_N"/>
</dbReference>
<dbReference type="Pfam" id="PF01433">
    <property type="entry name" value="Peptidase_M1"/>
    <property type="match status" value="1"/>
</dbReference>
<dbReference type="Proteomes" id="UP001153954">
    <property type="component" value="Unassembled WGS sequence"/>
</dbReference>
<dbReference type="GO" id="GO:0006508">
    <property type="term" value="P:proteolysis"/>
    <property type="evidence" value="ECO:0007669"/>
    <property type="project" value="UniProtKB-KW"/>
</dbReference>
<keyword evidence="7 23" id="KW-0645">Protease</keyword>
<keyword evidence="9 21" id="KW-0479">Metal-binding</keyword>
<comment type="caution">
    <text evidence="27">The sequence shown here is derived from an EMBL/GenBank/DDBJ whole genome shotgun (WGS) entry which is preliminary data.</text>
</comment>
<dbReference type="GO" id="GO:0042277">
    <property type="term" value="F:peptide binding"/>
    <property type="evidence" value="ECO:0007669"/>
    <property type="project" value="TreeGrafter"/>
</dbReference>
<dbReference type="InterPro" id="IPR050344">
    <property type="entry name" value="Peptidase_M1_aminopeptidases"/>
</dbReference>
<dbReference type="InterPro" id="IPR034016">
    <property type="entry name" value="M1_APN-typ"/>
</dbReference>
<evidence type="ECO:0000256" key="18">
    <source>
        <dbReference type="ARBA" id="ARBA00023180"/>
    </source>
</evidence>
<dbReference type="Pfam" id="PF11838">
    <property type="entry name" value="ERAP1_C"/>
    <property type="match status" value="1"/>
</dbReference>
<dbReference type="GO" id="GO:0005615">
    <property type="term" value="C:extracellular space"/>
    <property type="evidence" value="ECO:0007669"/>
    <property type="project" value="TreeGrafter"/>
</dbReference>
<keyword evidence="6" id="KW-0336">GPI-anchor</keyword>
<evidence type="ECO:0000256" key="12">
    <source>
        <dbReference type="ARBA" id="ARBA00022833"/>
    </source>
</evidence>
<dbReference type="PRINTS" id="PR00756">
    <property type="entry name" value="ALADIPTASE"/>
</dbReference>
<evidence type="ECO:0000256" key="20">
    <source>
        <dbReference type="PIRSR" id="PIRSR634016-1"/>
    </source>
</evidence>
<dbReference type="GO" id="GO:0005886">
    <property type="term" value="C:plasma membrane"/>
    <property type="evidence" value="ECO:0007669"/>
    <property type="project" value="UniProtKB-SubCell"/>
</dbReference>
<dbReference type="InterPro" id="IPR001930">
    <property type="entry name" value="Peptidase_M1"/>
</dbReference>
<keyword evidence="15 23" id="KW-0482">Metalloprotease</keyword>
<feature type="binding site" evidence="21">
    <location>
        <position position="413"/>
    </location>
    <ligand>
        <name>Zn(2+)</name>
        <dbReference type="ChEBI" id="CHEBI:29105"/>
        <note>catalytic</note>
    </ligand>
</feature>
<evidence type="ECO:0000256" key="11">
    <source>
        <dbReference type="ARBA" id="ARBA00022801"/>
    </source>
</evidence>
<dbReference type="Gene3D" id="2.60.40.1910">
    <property type="match status" value="1"/>
</dbReference>
<gene>
    <name evidence="27" type="ORF">EEDITHA_LOCUS20073</name>
</gene>
<dbReference type="FunFam" id="1.10.390.10:FF:000016">
    <property type="entry name" value="Glutamyl aminopeptidase"/>
    <property type="match status" value="1"/>
</dbReference>
<dbReference type="SUPFAM" id="SSF63737">
    <property type="entry name" value="Leukotriene A4 hydrolase N-terminal domain"/>
    <property type="match status" value="1"/>
</dbReference>
<keyword evidence="11 23" id="KW-0378">Hydrolase</keyword>
<evidence type="ECO:0000256" key="19">
    <source>
        <dbReference type="ARBA" id="ARBA00023288"/>
    </source>
</evidence>
<dbReference type="PANTHER" id="PTHR11533">
    <property type="entry name" value="PROTEASE M1 ZINC METALLOPROTEASE"/>
    <property type="match status" value="1"/>
</dbReference>
<evidence type="ECO:0000313" key="27">
    <source>
        <dbReference type="EMBL" id="CAH2105873.1"/>
    </source>
</evidence>
<evidence type="ECO:0000256" key="9">
    <source>
        <dbReference type="ARBA" id="ARBA00022723"/>
    </source>
</evidence>
<dbReference type="Pfam" id="PF17900">
    <property type="entry name" value="Peptidase_M1_N"/>
    <property type="match status" value="1"/>
</dbReference>
<dbReference type="Gene3D" id="1.25.50.20">
    <property type="match status" value="1"/>
</dbReference>
<evidence type="ECO:0000256" key="21">
    <source>
        <dbReference type="PIRSR" id="PIRSR634016-3"/>
    </source>
</evidence>
<evidence type="ECO:0000256" key="16">
    <source>
        <dbReference type="ARBA" id="ARBA00023136"/>
    </source>
</evidence>
<dbReference type="EC" id="3.4.11.-" evidence="23"/>
<feature type="active site" description="Proton acceptor" evidence="20">
    <location>
        <position position="414"/>
    </location>
</feature>
<keyword evidence="5" id="KW-1003">Cell membrane</keyword>
<keyword evidence="12 21" id="KW-0862">Zinc</keyword>
<dbReference type="InterPro" id="IPR014782">
    <property type="entry name" value="Peptidase_M1_dom"/>
</dbReference>
<evidence type="ECO:0000256" key="10">
    <source>
        <dbReference type="ARBA" id="ARBA00022729"/>
    </source>
</evidence>
<feature type="transmembrane region" description="Helical" evidence="23">
    <location>
        <begin position="32"/>
        <end position="56"/>
    </location>
</feature>
<evidence type="ECO:0000256" key="13">
    <source>
        <dbReference type="ARBA" id="ARBA00022968"/>
    </source>
</evidence>
<evidence type="ECO:0000256" key="4">
    <source>
        <dbReference type="ARBA" id="ARBA00010136"/>
    </source>
</evidence>
<accession>A0AAU9V6N4</accession>
<keyword evidence="18" id="KW-0325">Glycoprotein</keyword>
<protein>
    <recommendedName>
        <fullName evidence="23">Aminopeptidase</fullName>
        <ecNumber evidence="23">3.4.11.-</ecNumber>
    </recommendedName>
</protein>
<dbReference type="EMBL" id="CAKOGL010000028">
    <property type="protein sequence ID" value="CAH2105873.1"/>
    <property type="molecule type" value="Genomic_DNA"/>
</dbReference>
<feature type="domain" description="ERAP1-like C-terminal" evidence="25">
    <location>
        <begin position="647"/>
        <end position="918"/>
    </location>
</feature>
<dbReference type="FunFam" id="2.60.40.1730:FF:000012">
    <property type="entry name" value="Aminopeptidase N"/>
    <property type="match status" value="1"/>
</dbReference>